<name>A0ABC9TW22_CLOSY</name>
<sequence>MLEDTKLINLKLWGYITMKKMIAYCGLDCEKCDAYIATINDNQELRKKTAKLWAELNNAPILPEHINCQGCRVDGIKTVFCDNMCGIRQCALEKGVATCGDCLDLERCPTIGEFLENNPSALKNLKG</sequence>
<evidence type="ECO:0000313" key="2">
    <source>
        <dbReference type="Proteomes" id="UP000016491"/>
    </source>
</evidence>
<proteinExistence type="predicted"/>
<comment type="caution">
    <text evidence="1">The sequence shown here is derived from an EMBL/GenBank/DDBJ whole genome shotgun (WGS) entry which is preliminary data.</text>
</comment>
<dbReference type="AlphaFoldDB" id="A0ABC9TW22"/>
<dbReference type="Pfam" id="PF12675">
    <property type="entry name" value="DUF3795"/>
    <property type="match status" value="1"/>
</dbReference>
<evidence type="ECO:0000313" key="1">
    <source>
        <dbReference type="EMBL" id="ERI75987.1"/>
    </source>
</evidence>
<accession>A0ABC9TW22</accession>
<dbReference type="InterPro" id="IPR024227">
    <property type="entry name" value="DUF3795"/>
</dbReference>
<reference evidence="1 2" key="1">
    <citation type="submission" date="2013-07" db="EMBL/GenBank/DDBJ databases">
        <authorList>
            <person name="Weinstock G."/>
            <person name="Sodergren E."/>
            <person name="Wylie T."/>
            <person name="Fulton L."/>
            <person name="Fulton R."/>
            <person name="Fronick C."/>
            <person name="O'Laughlin M."/>
            <person name="Godfrey J."/>
            <person name="Miner T."/>
            <person name="Herter B."/>
            <person name="Appelbaum E."/>
            <person name="Cordes M."/>
            <person name="Lek S."/>
            <person name="Wollam A."/>
            <person name="Pepin K.H."/>
            <person name="Palsikar V.B."/>
            <person name="Mitreva M."/>
            <person name="Wilson R.K."/>
        </authorList>
    </citation>
    <scope>NUCLEOTIDE SEQUENCE [LARGE SCALE GENOMIC DNA]</scope>
    <source>
        <strain evidence="1 2">ATCC 14940</strain>
    </source>
</reference>
<dbReference type="Proteomes" id="UP000016491">
    <property type="component" value="Unassembled WGS sequence"/>
</dbReference>
<dbReference type="EMBL" id="AWSU01000225">
    <property type="protein sequence ID" value="ERI75987.1"/>
    <property type="molecule type" value="Genomic_DNA"/>
</dbReference>
<gene>
    <name evidence="1" type="ORF">CLOSYM_02918</name>
</gene>
<protein>
    <recommendedName>
        <fullName evidence="3">DUF3795 domain-containing protein</fullName>
    </recommendedName>
</protein>
<evidence type="ECO:0008006" key="3">
    <source>
        <dbReference type="Google" id="ProtNLM"/>
    </source>
</evidence>
<organism evidence="1 2">
    <name type="scientific">[Clostridium] symbiosum ATCC 14940</name>
    <dbReference type="NCBI Taxonomy" id="411472"/>
    <lineage>
        <taxon>Bacteria</taxon>
        <taxon>Bacillati</taxon>
        <taxon>Bacillota</taxon>
        <taxon>Clostridia</taxon>
        <taxon>Lachnospirales</taxon>
        <taxon>Lachnospiraceae</taxon>
        <taxon>Otoolea</taxon>
    </lineage>
</organism>